<dbReference type="Gene3D" id="1.10.510.10">
    <property type="entry name" value="Transferase(Phosphotransferase) domain 1"/>
    <property type="match status" value="1"/>
</dbReference>
<evidence type="ECO:0000256" key="1">
    <source>
        <dbReference type="SAM" id="MobiDB-lite"/>
    </source>
</evidence>
<dbReference type="PANTHER" id="PTHR24348:SF68">
    <property type="entry name" value="SERINE_THREONINE-PROTEIN KINASE ATG1C"/>
    <property type="match status" value="1"/>
</dbReference>
<evidence type="ECO:0000313" key="4">
    <source>
        <dbReference type="Proteomes" id="UP000214646"/>
    </source>
</evidence>
<name>A0A225DHD4_9BACT</name>
<dbReference type="CDD" id="cd14014">
    <property type="entry name" value="STKc_PknB_like"/>
    <property type="match status" value="1"/>
</dbReference>
<comment type="caution">
    <text evidence="3">The sequence shown here is derived from an EMBL/GenBank/DDBJ whole genome shotgun (WGS) entry which is preliminary data.</text>
</comment>
<dbReference type="PROSITE" id="PS00108">
    <property type="entry name" value="PROTEIN_KINASE_ST"/>
    <property type="match status" value="1"/>
</dbReference>
<feature type="compositionally biased region" description="Polar residues" evidence="1">
    <location>
        <begin position="654"/>
        <end position="683"/>
    </location>
</feature>
<accession>A0A225DHD4</accession>
<dbReference type="GO" id="GO:0005737">
    <property type="term" value="C:cytoplasm"/>
    <property type="evidence" value="ECO:0007669"/>
    <property type="project" value="TreeGrafter"/>
</dbReference>
<gene>
    <name evidence="3" type="ORF">FRUB_08358</name>
</gene>
<protein>
    <submittedName>
        <fullName evidence="3">Serine/threonine-protein kinase pkn3</fullName>
    </submittedName>
</protein>
<dbReference type="Pfam" id="PF13809">
    <property type="entry name" value="Tubulin_2"/>
    <property type="match status" value="1"/>
</dbReference>
<dbReference type="InterPro" id="IPR011009">
    <property type="entry name" value="Kinase-like_dom_sf"/>
</dbReference>
<dbReference type="Proteomes" id="UP000214646">
    <property type="component" value="Unassembled WGS sequence"/>
</dbReference>
<feature type="domain" description="Protein kinase" evidence="2">
    <location>
        <begin position="15"/>
        <end position="271"/>
    </location>
</feature>
<keyword evidence="4" id="KW-1185">Reference proteome</keyword>
<feature type="region of interest" description="Disordered" evidence="1">
    <location>
        <begin position="654"/>
        <end position="708"/>
    </location>
</feature>
<sequence>MTARIESQTEPITGYRLMERLGSGGFGEVWKAEAPGGIFKAIKIVHGDIRNRETDSYRFAEQELKALKRVKQVRHPYLLALDRFDIVDGRLMIVMELADCNLWDRFRACRAQKLPGIPRDELLQYMSETAEVLDLMNDQFQLQHLDIKPQNLFLLYNHVKVADFGQVKDLEGMVASVTGGITPVYAAPETFDGFVSRFCDQYSLACVYQELLCGQRPFDGNSMQQLLMQHLQMPPNLTPSPPGDRPALARALAKKPDERFPSVSAMVAAIRAGNAGSDRTVVPAGSGGVPPGSRHGLGDGSKSGPIEVFPAHVPPAADAPPANMTPTQFPLPSVGPDNFPFALVQTPTPRGDTDPPYPRQDAPREITGPGTLQPTLILGLGYTGLRVLQRFRKHLADRFGPADAVPSFRTLYIDTDPDVQTATAPDPAAGLAGLDPEEVFAARLNRAAHYLKPRPNGRNVVDGWFDQQLLYKLTRTPTTMGIRGFGRLALCDHSRALVQKIQTELDACLNPVALTATRDGTGQAVRTNRPRVYVVAGLGGGTGSGMFLDLAYIVRSRLKRMGYTDPDVVGVFHLPPDGAAANTTPLSQANTYAALTELHHYSRPQTVFAASYDERVGNVRDADRPFSNVFLFPGSAYSPPVIPGSTVTATAATVRNSGPLSNTARGPSGTQPMISRTTPSGRSTPGLRTDAWNRPPGPGGKAGDADVTRDPTALSAEFLRLSTTSQVGRLADDQTRPPTPETSAGSVRVCGLTRYSWPRAEVVGRAARILAPVLLNHWVSTDPAHVRQVIPGWVANQWTRLGTAPDKITTRLSDAANQAAGGPIQELVARTTEILLPKGWLARLPDPDRVTAAVDQWQRIFGKQQGVVARPPTAVEEAVAATADDLTALARSEITALFHGLVETPAFRLAGTEEAARQMLAVLNKARVQLDKQAAALETGTATALEQILAYTNFQKGMKKVSATDFAAAVGQYPSGQHQLMLIRGVLRVYRELKELLTEILGDVSAYRQRAEACRRDLALESEFPAPGCGPGELLPARCPTTEDAAQVFIGSLTDDDLIALDTKVQERLERTFGGLYQACVNSIDGPLGLLREVRTAARAYLDARLGEADVAGMFAQHYGTADAAVAELRRAFDRAAPPLVGPGPWAQSAVTVFGSPTGAGGDPVRDLAARMLPDAAATATVPDEVVIYREYSAVPLAAVPQLGPAWAAAYRVVPDAQQINPHARLDVTAWVDVDTD</sequence>
<reference evidence="4" key="1">
    <citation type="submission" date="2017-06" db="EMBL/GenBank/DDBJ databases">
        <title>Genome analysis of Fimbriiglobus ruber SP5, the first member of the order Planctomycetales with confirmed chitinolytic capability.</title>
        <authorList>
            <person name="Ravin N.V."/>
            <person name="Rakitin A.L."/>
            <person name="Ivanova A.A."/>
            <person name="Beletsky A.V."/>
            <person name="Kulichevskaya I.S."/>
            <person name="Mardanov A.V."/>
            <person name="Dedysh S.N."/>
        </authorList>
    </citation>
    <scope>NUCLEOTIDE SEQUENCE [LARGE SCALE GENOMIC DNA]</scope>
    <source>
        <strain evidence="4">SP5</strain>
    </source>
</reference>
<dbReference type="EMBL" id="NIDE01000017">
    <property type="protein sequence ID" value="OWK35795.1"/>
    <property type="molecule type" value="Genomic_DNA"/>
</dbReference>
<dbReference type="PANTHER" id="PTHR24348">
    <property type="entry name" value="SERINE/THREONINE-PROTEIN KINASE UNC-51-RELATED"/>
    <property type="match status" value="1"/>
</dbReference>
<keyword evidence="3" id="KW-0808">Transferase</keyword>
<evidence type="ECO:0000313" key="3">
    <source>
        <dbReference type="EMBL" id="OWK35795.1"/>
    </source>
</evidence>
<keyword evidence="3" id="KW-0418">Kinase</keyword>
<dbReference type="InterPro" id="IPR045269">
    <property type="entry name" value="Atg1-like"/>
</dbReference>
<evidence type="ECO:0000259" key="2">
    <source>
        <dbReference type="PROSITE" id="PS50011"/>
    </source>
</evidence>
<organism evidence="3 4">
    <name type="scientific">Fimbriiglobus ruber</name>
    <dbReference type="NCBI Taxonomy" id="1908690"/>
    <lineage>
        <taxon>Bacteria</taxon>
        <taxon>Pseudomonadati</taxon>
        <taxon>Planctomycetota</taxon>
        <taxon>Planctomycetia</taxon>
        <taxon>Gemmatales</taxon>
        <taxon>Gemmataceae</taxon>
        <taxon>Fimbriiglobus</taxon>
    </lineage>
</organism>
<feature type="region of interest" description="Disordered" evidence="1">
    <location>
        <begin position="279"/>
        <end position="299"/>
    </location>
</feature>
<dbReference type="AlphaFoldDB" id="A0A225DHD4"/>
<dbReference type="PROSITE" id="PS50011">
    <property type="entry name" value="PROTEIN_KINASE_DOM"/>
    <property type="match status" value="1"/>
</dbReference>
<dbReference type="Pfam" id="PF00069">
    <property type="entry name" value="Pkinase"/>
    <property type="match status" value="1"/>
</dbReference>
<dbReference type="InterPro" id="IPR036525">
    <property type="entry name" value="Tubulin/FtsZ_GTPase_sf"/>
</dbReference>
<dbReference type="SMART" id="SM00220">
    <property type="entry name" value="S_TKc"/>
    <property type="match status" value="1"/>
</dbReference>
<dbReference type="InterPro" id="IPR025904">
    <property type="entry name" value="Tubulin-like"/>
</dbReference>
<dbReference type="OrthoDB" id="223260at2"/>
<dbReference type="RefSeq" id="WP_088258910.1">
    <property type="nucleotide sequence ID" value="NZ_NIDE01000017.1"/>
</dbReference>
<dbReference type="InterPro" id="IPR000719">
    <property type="entry name" value="Prot_kinase_dom"/>
</dbReference>
<dbReference type="SUPFAM" id="SSF52490">
    <property type="entry name" value="Tubulin nucleotide-binding domain-like"/>
    <property type="match status" value="1"/>
</dbReference>
<dbReference type="InterPro" id="IPR008271">
    <property type="entry name" value="Ser/Thr_kinase_AS"/>
</dbReference>
<dbReference type="GO" id="GO:0005524">
    <property type="term" value="F:ATP binding"/>
    <property type="evidence" value="ECO:0007669"/>
    <property type="project" value="InterPro"/>
</dbReference>
<dbReference type="GO" id="GO:0004674">
    <property type="term" value="F:protein serine/threonine kinase activity"/>
    <property type="evidence" value="ECO:0007669"/>
    <property type="project" value="InterPro"/>
</dbReference>
<feature type="region of interest" description="Disordered" evidence="1">
    <location>
        <begin position="725"/>
        <end position="745"/>
    </location>
</feature>
<proteinExistence type="predicted"/>
<dbReference type="Gene3D" id="3.40.50.1440">
    <property type="entry name" value="Tubulin/FtsZ, GTPase domain"/>
    <property type="match status" value="1"/>
</dbReference>
<dbReference type="SUPFAM" id="SSF56112">
    <property type="entry name" value="Protein kinase-like (PK-like)"/>
    <property type="match status" value="1"/>
</dbReference>